<gene>
    <name evidence="1" type="ORF">P255_00459</name>
</gene>
<dbReference type="RefSeq" id="WP_004903214.1">
    <property type="nucleotide sequence ID" value="NZ_BBTI01000004.1"/>
</dbReference>
<protein>
    <submittedName>
        <fullName evidence="1">Uncharacterized protein</fullName>
    </submittedName>
</protein>
<sequence>MPNQINKKPNSKNKPYFSKLVIQHEFFTFHKDASDYQEGEE</sequence>
<dbReference type="EMBL" id="AYEU01000003">
    <property type="protein sequence ID" value="ESK52308.1"/>
    <property type="molecule type" value="Genomic_DNA"/>
</dbReference>
<dbReference type="AlphaFoldDB" id="V2UCZ8"/>
<accession>V2UCZ8</accession>
<organism evidence="1 2">
    <name type="scientific">Acinetobacter brisouii CIP 110357</name>
    <dbReference type="NCBI Taxonomy" id="1341683"/>
    <lineage>
        <taxon>Bacteria</taxon>
        <taxon>Pseudomonadati</taxon>
        <taxon>Pseudomonadota</taxon>
        <taxon>Gammaproteobacteria</taxon>
        <taxon>Moraxellales</taxon>
        <taxon>Moraxellaceae</taxon>
        <taxon>Acinetobacter</taxon>
    </lineage>
</organism>
<proteinExistence type="predicted"/>
<name>V2UCZ8_9GAMM</name>
<comment type="caution">
    <text evidence="1">The sequence shown here is derived from an EMBL/GenBank/DDBJ whole genome shotgun (WGS) entry which is preliminary data.</text>
</comment>
<evidence type="ECO:0000313" key="1">
    <source>
        <dbReference type="EMBL" id="ESK52308.1"/>
    </source>
</evidence>
<evidence type="ECO:0000313" key="2">
    <source>
        <dbReference type="Proteomes" id="UP000018418"/>
    </source>
</evidence>
<dbReference type="HOGENOM" id="CLU_3264206_0_0_6"/>
<reference evidence="1 2" key="1">
    <citation type="submission" date="2013-10" db="EMBL/GenBank/DDBJ databases">
        <title>The Genome Sequence of Acinetobacter brisouii CIP 110357.</title>
        <authorList>
            <consortium name="The Broad Institute Genomics Platform"/>
            <consortium name="The Broad Institute Genome Sequencing Center for Infectious Disease"/>
            <person name="Cerqueira G."/>
            <person name="Feldgarden M."/>
            <person name="Courvalin P."/>
            <person name="Grillot-Courvalin C."/>
            <person name="Clermont D."/>
            <person name="Rocha E."/>
            <person name="Yoon E.-J."/>
            <person name="Nemec A."/>
            <person name="Young S.K."/>
            <person name="Zeng Q."/>
            <person name="Gargeya S."/>
            <person name="Fitzgerald M."/>
            <person name="Abouelleil A."/>
            <person name="Alvarado L."/>
            <person name="Berlin A.M."/>
            <person name="Chapman S.B."/>
            <person name="Gainer-Dewar J."/>
            <person name="Goldberg J."/>
            <person name="Gnerre S."/>
            <person name="Griggs A."/>
            <person name="Gujja S."/>
            <person name="Hansen M."/>
            <person name="Howarth C."/>
            <person name="Imamovic A."/>
            <person name="Ireland A."/>
            <person name="Larimer J."/>
            <person name="McCowan C."/>
            <person name="Murphy C."/>
            <person name="Pearson M."/>
            <person name="Poon T.W."/>
            <person name="Priest M."/>
            <person name="Roberts A."/>
            <person name="Saif S."/>
            <person name="Shea T."/>
            <person name="Sykes S."/>
            <person name="Wortman J."/>
            <person name="Nusbaum C."/>
            <person name="Birren B."/>
        </authorList>
    </citation>
    <scope>NUCLEOTIDE SEQUENCE [LARGE SCALE GENOMIC DNA]</scope>
    <source>
        <strain evidence="1 2">CIP 110357</strain>
    </source>
</reference>
<keyword evidence="2" id="KW-1185">Reference proteome</keyword>
<dbReference type="Proteomes" id="UP000018418">
    <property type="component" value="Unassembled WGS sequence"/>
</dbReference>
<dbReference type="PATRIC" id="fig|1341683.3.peg.452"/>